<sequence>MVPHRFAANRPPHGGFPRDVRLLTYTGASDRIMTAPTLVTGATGFVGSAVARTLLQRGHSLRLMARKGADLTNIRDLPAELVEGDLSAPATFADAVRGCRYVFHVAADYRLWVPDPAPMMTANVEGTRRLMLAAQDAGVERIVYCSSVAALGLIGDGTVSDEDTPVHEHAVIGIYKRSKYRAEQEVLRLVRERGLPAVIVNPSTPVGPRDIKPTPTGQMILDCAAGRMPAYVDTGVNIVHVDDVAEGHVLALERGRAGEKYILGGQNFLLRDLFAMTADIAGVRPPRVSLPQSVIWPVAVVSEWLSRGFGIAPRVTREMLAMSHKKMFFSSAKAERELGYAPRPARDAVADAVAWFRQNGMLG</sequence>
<keyword evidence="2" id="KW-1185">Reference proteome</keyword>
<dbReference type="eggNOG" id="COG0451">
    <property type="taxonomic scope" value="Bacteria"/>
</dbReference>
<dbReference type="KEGG" id="gdi:GDI1625"/>
<dbReference type="Gene3D" id="3.40.50.720">
    <property type="entry name" value="NAD(P)-binding Rossmann-like Domain"/>
    <property type="match status" value="1"/>
</dbReference>
<protein>
    <submittedName>
        <fullName evidence="1">Putative dihydroflavonol-4-reductase</fullName>
    </submittedName>
</protein>
<dbReference type="AlphaFoldDB" id="A9HGZ6"/>
<dbReference type="EMBL" id="AM889285">
    <property type="protein sequence ID" value="CAP55568.1"/>
    <property type="molecule type" value="Genomic_DNA"/>
</dbReference>
<proteinExistence type="predicted"/>
<organism evidence="1 2">
    <name type="scientific">Gluconacetobacter diazotrophicus (strain ATCC 49037 / DSM 5601 / CCUG 37298 / CIP 103539 / LMG 7603 / PAl5)</name>
    <dbReference type="NCBI Taxonomy" id="272568"/>
    <lineage>
        <taxon>Bacteria</taxon>
        <taxon>Pseudomonadati</taxon>
        <taxon>Pseudomonadota</taxon>
        <taxon>Alphaproteobacteria</taxon>
        <taxon>Acetobacterales</taxon>
        <taxon>Acetobacteraceae</taxon>
        <taxon>Gluconacetobacter</taxon>
    </lineage>
</organism>
<dbReference type="STRING" id="272568.GDI1625"/>
<evidence type="ECO:0000313" key="1">
    <source>
        <dbReference type="EMBL" id="CAP55568.1"/>
    </source>
</evidence>
<dbReference type="GO" id="GO:0004029">
    <property type="term" value="F:aldehyde dehydrogenase (NAD+) activity"/>
    <property type="evidence" value="ECO:0007669"/>
    <property type="project" value="TreeGrafter"/>
</dbReference>
<dbReference type="HOGENOM" id="CLU_007383_6_0_5"/>
<dbReference type="InterPro" id="IPR001509">
    <property type="entry name" value="Epimerase_deHydtase"/>
</dbReference>
<dbReference type="PANTHER" id="PTHR48079">
    <property type="entry name" value="PROTEIN YEEZ"/>
    <property type="match status" value="1"/>
</dbReference>
<dbReference type="Pfam" id="PF01370">
    <property type="entry name" value="Epimerase"/>
    <property type="match status" value="1"/>
</dbReference>
<dbReference type="InterPro" id="IPR036291">
    <property type="entry name" value="NAD(P)-bd_dom_sf"/>
</dbReference>
<name>A9HGZ6_GLUDA</name>
<dbReference type="NCBIfam" id="TIGR03466">
    <property type="entry name" value="HpnA"/>
    <property type="match status" value="1"/>
</dbReference>
<dbReference type="SUPFAM" id="SSF51735">
    <property type="entry name" value="NAD(P)-binding Rossmann-fold domains"/>
    <property type="match status" value="1"/>
</dbReference>
<dbReference type="KEGG" id="gdj:Gdia_1830"/>
<reference evidence="1 2" key="1">
    <citation type="journal article" date="2009" name="BMC Genomics">
        <title>Complete genome sequence of the sugarcane nitrogen-fixing endophyte Gluconacetobacter diazotrophicus Pal5.</title>
        <authorList>
            <person name="Bertalan M."/>
            <person name="Albano R."/>
            <person name="Padua V."/>
            <person name="Rouws L."/>
            <person name="Rojas C."/>
            <person name="Hemerly A."/>
            <person name="Teixeira K."/>
            <person name="Schwab S."/>
            <person name="Araujo J."/>
            <person name="Oliveira A."/>
            <person name="Franca L."/>
            <person name="Magalhaes V."/>
            <person name="Alqueres S."/>
            <person name="Cardoso A."/>
            <person name="Almeida W."/>
            <person name="Loureiro M.M."/>
            <person name="Nogueira E."/>
            <person name="Cidade D."/>
            <person name="Oliveira D."/>
            <person name="Simao T."/>
            <person name="Macedo J."/>
            <person name="Valadao A."/>
            <person name="Dreschsel M."/>
            <person name="Freitas F."/>
            <person name="Vidal M."/>
            <person name="Guedes H."/>
            <person name="Rodrigues E."/>
            <person name="Meneses C."/>
            <person name="Brioso P."/>
            <person name="Pozzer L."/>
            <person name="Figueiredo D."/>
            <person name="Montano H."/>
            <person name="Junior J."/>
            <person name="Filho G."/>
            <person name="Flores V."/>
            <person name="Ferreira B."/>
            <person name="Branco A."/>
            <person name="Gonzalez P."/>
            <person name="Guillobel H."/>
            <person name="Lemos M."/>
            <person name="Seibel L."/>
            <person name="Macedo J."/>
            <person name="Alves-Ferreira M."/>
            <person name="Sachetto-Martins G."/>
            <person name="Coelho A."/>
            <person name="Santos E."/>
            <person name="Amaral G."/>
            <person name="Neves A."/>
            <person name="Pacheco A.B."/>
            <person name="Carvalho D."/>
            <person name="Lery L."/>
            <person name="Bisch P."/>
            <person name="Rossle S.C."/>
            <person name="Urmenyi T."/>
            <person name="Kruger W.V."/>
            <person name="Martins O."/>
            <person name="Baldani J.I."/>
            <person name="Ferreira P.C."/>
        </authorList>
    </citation>
    <scope>NUCLEOTIDE SEQUENCE [LARGE SCALE GENOMIC DNA]</scope>
    <source>
        <strain evidence="2">ATCC 49037 / DSM 5601 / CCUG 37298 / CIP 103539 / LMG 7603 / PAl5</strain>
    </source>
</reference>
<dbReference type="PANTHER" id="PTHR48079:SF6">
    <property type="entry name" value="NAD(P)-BINDING DOMAIN-CONTAINING PROTEIN-RELATED"/>
    <property type="match status" value="1"/>
</dbReference>
<dbReference type="Proteomes" id="UP000001176">
    <property type="component" value="Chromosome"/>
</dbReference>
<accession>A9HGZ6</accession>
<dbReference type="InterPro" id="IPR051783">
    <property type="entry name" value="NAD(P)-dependent_oxidoreduct"/>
</dbReference>
<gene>
    <name evidence="1" type="primary">dfrA</name>
    <name evidence="1" type="ordered locus">GDI1625</name>
</gene>
<dbReference type="InterPro" id="IPR017829">
    <property type="entry name" value="Hopanoid-assoc_sugar_epimerase"/>
</dbReference>
<dbReference type="CDD" id="cd05228">
    <property type="entry name" value="AR_FR_like_1_SDR_e"/>
    <property type="match status" value="1"/>
</dbReference>
<evidence type="ECO:0000313" key="2">
    <source>
        <dbReference type="Proteomes" id="UP000001176"/>
    </source>
</evidence>
<dbReference type="GO" id="GO:0005737">
    <property type="term" value="C:cytoplasm"/>
    <property type="evidence" value="ECO:0007669"/>
    <property type="project" value="TreeGrafter"/>
</dbReference>